<dbReference type="Proteomes" id="UP000509346">
    <property type="component" value="Chromosome"/>
</dbReference>
<evidence type="ECO:0000256" key="1">
    <source>
        <dbReference type="SAM" id="Phobius"/>
    </source>
</evidence>
<gene>
    <name evidence="2" type="ORF">HZS54_10985</name>
</gene>
<protein>
    <submittedName>
        <fullName evidence="2">Uncharacterized protein</fullName>
    </submittedName>
</protein>
<evidence type="ECO:0000313" key="2">
    <source>
        <dbReference type="EMBL" id="QLH82093.1"/>
    </source>
</evidence>
<dbReference type="GeneID" id="56083120"/>
<feature type="transmembrane region" description="Helical" evidence="1">
    <location>
        <begin position="38"/>
        <end position="58"/>
    </location>
</feature>
<dbReference type="InterPro" id="IPR055943">
    <property type="entry name" value="DUF7521"/>
</dbReference>
<feature type="transmembrane region" description="Helical" evidence="1">
    <location>
        <begin position="6"/>
        <end position="26"/>
    </location>
</feature>
<keyword evidence="1" id="KW-0812">Transmembrane</keyword>
<dbReference type="AlphaFoldDB" id="A0A7D5TBA2"/>
<name>A0A7D5TBA2_9EURY</name>
<dbReference type="KEGG" id="hpel:HZS54_10985"/>
<dbReference type="RefSeq" id="WP_179922561.1">
    <property type="nucleotide sequence ID" value="NZ_CP058909.1"/>
</dbReference>
<sequence length="93" mass="9793">MTWTGTAIVAVKTAILLLGSGITYIAYRAYRRTGTPSLRVLGIGFGVITFGALLAGIAHQILSVSLEKGVLINSILVAIGLAIVLYSLYLERG</sequence>
<dbReference type="Pfam" id="PF24365">
    <property type="entry name" value="DUF7521"/>
    <property type="match status" value="1"/>
</dbReference>
<dbReference type="EMBL" id="CP058909">
    <property type="protein sequence ID" value="QLH82093.1"/>
    <property type="molecule type" value="Genomic_DNA"/>
</dbReference>
<proteinExistence type="predicted"/>
<keyword evidence="3" id="KW-1185">Reference proteome</keyword>
<evidence type="ECO:0000313" key="3">
    <source>
        <dbReference type="Proteomes" id="UP000509346"/>
    </source>
</evidence>
<feature type="transmembrane region" description="Helical" evidence="1">
    <location>
        <begin position="70"/>
        <end position="90"/>
    </location>
</feature>
<keyword evidence="1" id="KW-1133">Transmembrane helix</keyword>
<dbReference type="OrthoDB" id="170398at2157"/>
<reference evidence="2 3" key="1">
    <citation type="submission" date="2020-07" db="EMBL/GenBank/DDBJ databases">
        <title>Halosimplex litoreum sp. nov. and Halosimplex rubrum sp. nov., isolated from different salt environments.</title>
        <authorList>
            <person name="Cui H."/>
        </authorList>
    </citation>
    <scope>NUCLEOTIDE SEQUENCE [LARGE SCALE GENOMIC DNA]</scope>
    <source>
        <strain evidence="2 3">R2</strain>
    </source>
</reference>
<keyword evidence="1" id="KW-0472">Membrane</keyword>
<accession>A0A7D5TBA2</accession>
<organism evidence="2 3">
    <name type="scientific">Halosimplex pelagicum</name>
    <dbReference type="NCBI Taxonomy" id="869886"/>
    <lineage>
        <taxon>Archaea</taxon>
        <taxon>Methanobacteriati</taxon>
        <taxon>Methanobacteriota</taxon>
        <taxon>Stenosarchaea group</taxon>
        <taxon>Halobacteria</taxon>
        <taxon>Halobacteriales</taxon>
        <taxon>Haloarculaceae</taxon>
        <taxon>Halosimplex</taxon>
    </lineage>
</organism>